<reference evidence="2" key="1">
    <citation type="journal article" date="2014" name="Int. J. Syst. Evol. Microbiol.">
        <title>Complete genome sequence of Corynebacterium casei LMG S-19264T (=DSM 44701T), isolated from a smear-ripened cheese.</title>
        <authorList>
            <consortium name="US DOE Joint Genome Institute (JGI-PGF)"/>
            <person name="Walter F."/>
            <person name="Albersmeier A."/>
            <person name="Kalinowski J."/>
            <person name="Ruckert C."/>
        </authorList>
    </citation>
    <scope>NUCLEOTIDE SEQUENCE</scope>
    <source>
        <strain evidence="2">JCM 3131</strain>
    </source>
</reference>
<evidence type="ECO:0000313" key="3">
    <source>
        <dbReference type="Proteomes" id="UP000620156"/>
    </source>
</evidence>
<accession>A0A918EMZ8</accession>
<organism evidence="2 3">
    <name type="scientific">Streptomyces ruber</name>
    <dbReference type="NCBI Taxonomy" id="83378"/>
    <lineage>
        <taxon>Bacteria</taxon>
        <taxon>Bacillati</taxon>
        <taxon>Actinomycetota</taxon>
        <taxon>Actinomycetes</taxon>
        <taxon>Kitasatosporales</taxon>
        <taxon>Streptomycetaceae</taxon>
        <taxon>Streptomyces</taxon>
    </lineage>
</organism>
<feature type="compositionally biased region" description="Polar residues" evidence="1">
    <location>
        <begin position="1"/>
        <end position="13"/>
    </location>
</feature>
<name>A0A918EMZ8_9ACTN</name>
<gene>
    <name evidence="2" type="ORF">GCM10010145_00790</name>
</gene>
<proteinExistence type="predicted"/>
<sequence length="104" mass="10615">MSSGADLPLQTTGARRRDPAVSTGLLAGSTTGMRAVSSVTLECRAAPGDLAPGPGARCTRKLAWFTMTWAGSLGTFTMLSAGASSYPDERSPVGVRGVLVSTLI</sequence>
<dbReference type="EMBL" id="BMQK01000001">
    <property type="protein sequence ID" value="GGQ37532.1"/>
    <property type="molecule type" value="Genomic_DNA"/>
</dbReference>
<feature type="region of interest" description="Disordered" evidence="1">
    <location>
        <begin position="1"/>
        <end position="25"/>
    </location>
</feature>
<comment type="caution">
    <text evidence="2">The sequence shown here is derived from an EMBL/GenBank/DDBJ whole genome shotgun (WGS) entry which is preliminary data.</text>
</comment>
<dbReference type="Proteomes" id="UP000620156">
    <property type="component" value="Unassembled WGS sequence"/>
</dbReference>
<protein>
    <submittedName>
        <fullName evidence="2">Uncharacterized protein</fullName>
    </submittedName>
</protein>
<keyword evidence="3" id="KW-1185">Reference proteome</keyword>
<reference evidence="2" key="2">
    <citation type="submission" date="2020-09" db="EMBL/GenBank/DDBJ databases">
        <authorList>
            <person name="Sun Q."/>
            <person name="Ohkuma M."/>
        </authorList>
    </citation>
    <scope>NUCLEOTIDE SEQUENCE</scope>
    <source>
        <strain evidence="2">JCM 3131</strain>
    </source>
</reference>
<evidence type="ECO:0000256" key="1">
    <source>
        <dbReference type="SAM" id="MobiDB-lite"/>
    </source>
</evidence>
<evidence type="ECO:0000313" key="2">
    <source>
        <dbReference type="EMBL" id="GGQ37532.1"/>
    </source>
</evidence>
<dbReference type="AlphaFoldDB" id="A0A918EMZ8"/>